<dbReference type="InterPro" id="IPR036928">
    <property type="entry name" value="AS_sf"/>
</dbReference>
<feature type="binding site" evidence="6">
    <location>
        <position position="205"/>
    </location>
    <ligand>
        <name>substrate</name>
    </ligand>
</feature>
<dbReference type="PANTHER" id="PTHR46072">
    <property type="entry name" value="AMIDASE-RELATED-RELATED"/>
    <property type="match status" value="1"/>
</dbReference>
<protein>
    <recommendedName>
        <fullName evidence="3">amidase</fullName>
        <ecNumber evidence="3">3.5.1.4</ecNumber>
    </recommendedName>
</protein>
<comment type="catalytic activity">
    <reaction evidence="1">
        <text>a monocarboxylic acid amide + H2O = a monocarboxylate + NH4(+)</text>
        <dbReference type="Rhea" id="RHEA:12020"/>
        <dbReference type="ChEBI" id="CHEBI:15377"/>
        <dbReference type="ChEBI" id="CHEBI:28938"/>
        <dbReference type="ChEBI" id="CHEBI:35757"/>
        <dbReference type="ChEBI" id="CHEBI:83628"/>
        <dbReference type="EC" id="3.5.1.4"/>
    </reaction>
</comment>
<feature type="active site" description="Charge relay system" evidence="5">
    <location>
        <position position="205"/>
    </location>
</feature>
<dbReference type="RefSeq" id="XP_033377374.1">
    <property type="nucleotide sequence ID" value="XM_033531403.1"/>
</dbReference>
<dbReference type="PIRSF" id="PIRSF001221">
    <property type="entry name" value="Amidase_fungi"/>
    <property type="match status" value="1"/>
</dbReference>
<accession>A0A6A5X7N1</accession>
<keyword evidence="4" id="KW-0378">Hydrolase</keyword>
<dbReference type="Pfam" id="PF01425">
    <property type="entry name" value="Amidase"/>
    <property type="match status" value="1"/>
</dbReference>
<dbReference type="AlphaFoldDB" id="A0A6A5X7N1"/>
<dbReference type="InterPro" id="IPR023631">
    <property type="entry name" value="Amidase_dom"/>
</dbReference>
<feature type="binding site" evidence="6">
    <location>
        <begin position="226"/>
        <end position="229"/>
    </location>
    <ligand>
        <name>substrate</name>
    </ligand>
</feature>
<comment type="similarity">
    <text evidence="2">Belongs to the amidase family.</text>
</comment>
<name>A0A6A5X7N1_9PLEO</name>
<dbReference type="EMBL" id="ML978080">
    <property type="protein sequence ID" value="KAF2009035.1"/>
    <property type="molecule type" value="Genomic_DNA"/>
</dbReference>
<feature type="domain" description="Amidase" evidence="7">
    <location>
        <begin position="74"/>
        <end position="530"/>
    </location>
</feature>
<evidence type="ECO:0000256" key="1">
    <source>
        <dbReference type="ARBA" id="ARBA00001311"/>
    </source>
</evidence>
<dbReference type="PROSITE" id="PS00571">
    <property type="entry name" value="AMIDASES"/>
    <property type="match status" value="1"/>
</dbReference>
<dbReference type="InterPro" id="IPR020556">
    <property type="entry name" value="Amidase_CS"/>
</dbReference>
<dbReference type="Proteomes" id="UP000799778">
    <property type="component" value="Unassembled WGS sequence"/>
</dbReference>
<dbReference type="GeneID" id="54288800"/>
<evidence type="ECO:0000259" key="7">
    <source>
        <dbReference type="Pfam" id="PF01425"/>
    </source>
</evidence>
<evidence type="ECO:0000256" key="4">
    <source>
        <dbReference type="ARBA" id="ARBA00022801"/>
    </source>
</evidence>
<dbReference type="EC" id="3.5.1.4" evidence="3"/>
<gene>
    <name evidence="8" type="ORF">BU24DRAFT_455952</name>
</gene>
<evidence type="ECO:0000256" key="5">
    <source>
        <dbReference type="PIRSR" id="PIRSR001221-1"/>
    </source>
</evidence>
<evidence type="ECO:0000313" key="8">
    <source>
        <dbReference type="EMBL" id="KAF2009035.1"/>
    </source>
</evidence>
<dbReference type="Gene3D" id="3.90.1300.10">
    <property type="entry name" value="Amidase signature (AS) domain"/>
    <property type="match status" value="1"/>
</dbReference>
<dbReference type="SUPFAM" id="SSF75304">
    <property type="entry name" value="Amidase signature (AS) enzymes"/>
    <property type="match status" value="1"/>
</dbReference>
<organism evidence="8 9">
    <name type="scientific">Aaosphaeria arxii CBS 175.79</name>
    <dbReference type="NCBI Taxonomy" id="1450172"/>
    <lineage>
        <taxon>Eukaryota</taxon>
        <taxon>Fungi</taxon>
        <taxon>Dikarya</taxon>
        <taxon>Ascomycota</taxon>
        <taxon>Pezizomycotina</taxon>
        <taxon>Dothideomycetes</taxon>
        <taxon>Pleosporomycetidae</taxon>
        <taxon>Pleosporales</taxon>
        <taxon>Pleosporales incertae sedis</taxon>
        <taxon>Aaosphaeria</taxon>
    </lineage>
</organism>
<proteinExistence type="inferred from homology"/>
<feature type="active site" description="Acyl-ester intermediate" evidence="5">
    <location>
        <position position="229"/>
    </location>
</feature>
<keyword evidence="9" id="KW-1185">Reference proteome</keyword>
<feature type="active site" description="Charge relay system" evidence="5">
    <location>
        <position position="130"/>
    </location>
</feature>
<feature type="binding site" evidence="6">
    <location>
        <position position="179"/>
    </location>
    <ligand>
        <name>substrate</name>
    </ligand>
</feature>
<evidence type="ECO:0000256" key="2">
    <source>
        <dbReference type="ARBA" id="ARBA00009199"/>
    </source>
</evidence>
<dbReference type="OrthoDB" id="3926807at2759"/>
<evidence type="ECO:0000313" key="9">
    <source>
        <dbReference type="Proteomes" id="UP000799778"/>
    </source>
</evidence>
<sequence>MNWKTKVTEKQEQREAAIKAWGLSIPNDLVANKRNVKYLPNTSGILSRKELDITESSATIIVDKIRKLEWSAEEVLRAFVSRAVLAHQLTNPLTEVFFERGLYRARELDKIFKDTGKPVGPLHGLPISLKDTLHIKGLETTQGYAGWIGNVQNEDDSLVKILINAGAVLYCKTNVPQTLMSGECVNFVFGRTSSPWNTSLSAGGSSGGEGSLISLGGSPLGIGSDIAGSIRTPANFNGIYGLCPSTCRFPGHRANKLGGESFIKPVFGPLSRSVDGLEVYTRAILSARPWEVDHQVLRLPWNEVDYQEGLGRHHTLTFGFMRHDHVVLPDPPILRCIEEVRDKLQKSGHHVIDIAPFEGVELMSAMEKIFGATGAKDVREILAKSGEPLIKEVEFTTEDTALSTWEYKRAGVQLSILRQKYLEIVNNTSTETISGRPIDGIILPSGGHVAPPHGTMEYYTYEAISNALDWTCATFPVGFVNSDLDTKPKSFHPMSKYDERNHAKYSPEAYADAPVCLQLMGVQHSEEKVLGLLRTVEAALGRGPNYMA</sequence>
<reference evidence="8" key="1">
    <citation type="journal article" date="2020" name="Stud. Mycol.">
        <title>101 Dothideomycetes genomes: a test case for predicting lifestyles and emergence of pathogens.</title>
        <authorList>
            <person name="Haridas S."/>
            <person name="Albert R."/>
            <person name="Binder M."/>
            <person name="Bloem J."/>
            <person name="Labutti K."/>
            <person name="Salamov A."/>
            <person name="Andreopoulos B."/>
            <person name="Baker S."/>
            <person name="Barry K."/>
            <person name="Bills G."/>
            <person name="Bluhm B."/>
            <person name="Cannon C."/>
            <person name="Castanera R."/>
            <person name="Culley D."/>
            <person name="Daum C."/>
            <person name="Ezra D."/>
            <person name="Gonzalez J."/>
            <person name="Henrissat B."/>
            <person name="Kuo A."/>
            <person name="Liang C."/>
            <person name="Lipzen A."/>
            <person name="Lutzoni F."/>
            <person name="Magnuson J."/>
            <person name="Mondo S."/>
            <person name="Nolan M."/>
            <person name="Ohm R."/>
            <person name="Pangilinan J."/>
            <person name="Park H.-J."/>
            <person name="Ramirez L."/>
            <person name="Alfaro M."/>
            <person name="Sun H."/>
            <person name="Tritt A."/>
            <person name="Yoshinaga Y."/>
            <person name="Zwiers L.-H."/>
            <person name="Turgeon B."/>
            <person name="Goodwin S."/>
            <person name="Spatafora J."/>
            <person name="Crous P."/>
            <person name="Grigoriev I."/>
        </authorList>
    </citation>
    <scope>NUCLEOTIDE SEQUENCE</scope>
    <source>
        <strain evidence="8">CBS 175.79</strain>
    </source>
</reference>
<evidence type="ECO:0000256" key="3">
    <source>
        <dbReference type="ARBA" id="ARBA00012922"/>
    </source>
</evidence>
<evidence type="ECO:0000256" key="6">
    <source>
        <dbReference type="PIRSR" id="PIRSR001221-2"/>
    </source>
</evidence>
<dbReference type="GO" id="GO:0004040">
    <property type="term" value="F:amidase activity"/>
    <property type="evidence" value="ECO:0007669"/>
    <property type="project" value="UniProtKB-EC"/>
</dbReference>